<accession>A0AAU7LQJ4</accession>
<keyword evidence="4 6" id="KW-0998">Cell outer membrane</keyword>
<evidence type="ECO:0000256" key="3">
    <source>
        <dbReference type="ARBA" id="ARBA00023139"/>
    </source>
</evidence>
<dbReference type="Gene3D" id="3.30.160.150">
    <property type="entry name" value="Lipoprotein like domain"/>
    <property type="match status" value="1"/>
</dbReference>
<comment type="similarity">
    <text evidence="6">Belongs to the LptE lipoprotein family.</text>
</comment>
<dbReference type="PANTHER" id="PTHR38098">
    <property type="entry name" value="LPS-ASSEMBLY LIPOPROTEIN LPTE"/>
    <property type="match status" value="1"/>
</dbReference>
<dbReference type="PROSITE" id="PS51257">
    <property type="entry name" value="PROKAR_LIPOPROTEIN"/>
    <property type="match status" value="1"/>
</dbReference>
<evidence type="ECO:0000256" key="1">
    <source>
        <dbReference type="ARBA" id="ARBA00022729"/>
    </source>
</evidence>
<keyword evidence="3 6" id="KW-0564">Palmitate</keyword>
<evidence type="ECO:0000256" key="4">
    <source>
        <dbReference type="ARBA" id="ARBA00023237"/>
    </source>
</evidence>
<name>A0AAU7LQJ4_9BURK</name>
<dbReference type="GO" id="GO:0043165">
    <property type="term" value="P:Gram-negative-bacterium-type cell outer membrane assembly"/>
    <property type="evidence" value="ECO:0007669"/>
    <property type="project" value="UniProtKB-UniRule"/>
</dbReference>
<keyword evidence="1 6" id="KW-0732">Signal</keyword>
<dbReference type="AlphaFoldDB" id="A0AAU7LQJ4"/>
<dbReference type="PANTHER" id="PTHR38098:SF1">
    <property type="entry name" value="LPS-ASSEMBLY LIPOPROTEIN LPTE"/>
    <property type="match status" value="1"/>
</dbReference>
<evidence type="ECO:0000313" key="8">
    <source>
        <dbReference type="EMBL" id="XBP69942.1"/>
    </source>
</evidence>
<evidence type="ECO:0000256" key="6">
    <source>
        <dbReference type="HAMAP-Rule" id="MF_01186"/>
    </source>
</evidence>
<comment type="function">
    <text evidence="6">Together with LptD, is involved in the assembly of lipopolysaccharide (LPS) at the surface of the outer membrane. Required for the proper assembly of LptD. Binds LPS and may serve as the LPS recognition site at the outer membrane.</text>
</comment>
<dbReference type="HAMAP" id="MF_01186">
    <property type="entry name" value="LPS_assembly_LptE"/>
    <property type="match status" value="1"/>
</dbReference>
<dbReference type="GO" id="GO:0001530">
    <property type="term" value="F:lipopolysaccharide binding"/>
    <property type="evidence" value="ECO:0007669"/>
    <property type="project" value="TreeGrafter"/>
</dbReference>
<sequence>MQRRAFLVFAASSASLALASLSGCGFALRKAPNFAFTTLYSGLAESSPLGVELRRSLESTGKVKVISDARRINEAQVILDVLQDQREKVVLSLNSSGQVREFQLRLRFVFRLRTLAGKELIPATEIALQRDISFNESAVLAKEAEENLLYRDMQSDVVQQIMRRLAAVKEL</sequence>
<dbReference type="EMBL" id="CP157675">
    <property type="protein sequence ID" value="XBP69942.1"/>
    <property type="molecule type" value="Genomic_DNA"/>
</dbReference>
<feature type="signal peptide" evidence="7">
    <location>
        <begin position="1"/>
        <end position="19"/>
    </location>
</feature>
<evidence type="ECO:0000256" key="5">
    <source>
        <dbReference type="ARBA" id="ARBA00023288"/>
    </source>
</evidence>
<proteinExistence type="inferred from homology"/>
<keyword evidence="5 6" id="KW-0449">Lipoprotein</keyword>
<protein>
    <recommendedName>
        <fullName evidence="6">LPS-assembly lipoprotein LptE</fullName>
    </recommendedName>
</protein>
<dbReference type="GO" id="GO:0015920">
    <property type="term" value="P:lipopolysaccharide transport"/>
    <property type="evidence" value="ECO:0007669"/>
    <property type="project" value="TreeGrafter"/>
</dbReference>
<feature type="chain" id="PRO_5043885137" description="LPS-assembly lipoprotein LptE" evidence="7">
    <location>
        <begin position="20"/>
        <end position="171"/>
    </location>
</feature>
<dbReference type="RefSeq" id="WP_349278932.1">
    <property type="nucleotide sequence ID" value="NZ_CBCSCU010000018.1"/>
</dbReference>
<organism evidence="8">
    <name type="scientific">Polaromonas hydrogenivorans</name>
    <dbReference type="NCBI Taxonomy" id="335476"/>
    <lineage>
        <taxon>Bacteria</taxon>
        <taxon>Pseudomonadati</taxon>
        <taxon>Pseudomonadota</taxon>
        <taxon>Betaproteobacteria</taxon>
        <taxon>Burkholderiales</taxon>
        <taxon>Comamonadaceae</taxon>
        <taxon>Polaromonas</taxon>
    </lineage>
</organism>
<dbReference type="GO" id="GO:1990351">
    <property type="term" value="C:transporter complex"/>
    <property type="evidence" value="ECO:0007669"/>
    <property type="project" value="TreeGrafter"/>
</dbReference>
<dbReference type="InterPro" id="IPR007485">
    <property type="entry name" value="LPS_assembly_LptE"/>
</dbReference>
<comment type="subcellular location">
    <subcellularLocation>
        <location evidence="6">Cell outer membrane</location>
        <topology evidence="6">Lipid-anchor</topology>
    </subcellularLocation>
</comment>
<gene>
    <name evidence="6 8" type="primary">lptE</name>
    <name evidence="8" type="ORF">ABLV49_19040</name>
</gene>
<comment type="subunit">
    <text evidence="6">Component of the lipopolysaccharide transport and assembly complex. Interacts with LptD.</text>
</comment>
<dbReference type="Pfam" id="PF04390">
    <property type="entry name" value="LptE"/>
    <property type="match status" value="1"/>
</dbReference>
<keyword evidence="2 6" id="KW-0472">Membrane</keyword>
<dbReference type="GO" id="GO:0009279">
    <property type="term" value="C:cell outer membrane"/>
    <property type="evidence" value="ECO:0007669"/>
    <property type="project" value="UniProtKB-SubCell"/>
</dbReference>
<reference evidence="8" key="1">
    <citation type="submission" date="2024-05" db="EMBL/GenBank/DDBJ databases">
        <authorList>
            <person name="Bunk B."/>
            <person name="Swiderski J."/>
            <person name="Sproer C."/>
            <person name="Thiel V."/>
        </authorList>
    </citation>
    <scope>NUCLEOTIDE SEQUENCE</scope>
    <source>
        <strain evidence="8">DSM 17735</strain>
    </source>
</reference>
<evidence type="ECO:0000256" key="2">
    <source>
        <dbReference type="ARBA" id="ARBA00023136"/>
    </source>
</evidence>
<evidence type="ECO:0000256" key="7">
    <source>
        <dbReference type="SAM" id="SignalP"/>
    </source>
</evidence>